<protein>
    <submittedName>
        <fullName evidence="2">Uncharacterized protein</fullName>
    </submittedName>
</protein>
<evidence type="ECO:0000313" key="3">
    <source>
        <dbReference type="Proteomes" id="UP000063308"/>
    </source>
</evidence>
<proteinExistence type="predicted"/>
<evidence type="ECO:0000256" key="1">
    <source>
        <dbReference type="SAM" id="MobiDB-lite"/>
    </source>
</evidence>
<dbReference type="EMBL" id="AP014685">
    <property type="protein sequence ID" value="BAR57492.1"/>
    <property type="molecule type" value="Genomic_DNA"/>
</dbReference>
<feature type="compositionally biased region" description="Polar residues" evidence="1">
    <location>
        <begin position="1"/>
        <end position="12"/>
    </location>
</feature>
<name>A0A0E4BQA3_9BRAD</name>
<dbReference type="Proteomes" id="UP000063308">
    <property type="component" value="Chromosome"/>
</dbReference>
<feature type="region of interest" description="Disordered" evidence="1">
    <location>
        <begin position="31"/>
        <end position="74"/>
    </location>
</feature>
<reference evidence="2 3" key="1">
    <citation type="submission" date="2014-11" db="EMBL/GenBank/DDBJ databases">
        <title>Symbiosis island explosion on the genome of extra-slow-growing strains of soybean bradyrhizobia with massive insertion sequences.</title>
        <authorList>
            <person name="Iida T."/>
            <person name="Minamisawa K."/>
        </authorList>
    </citation>
    <scope>NUCLEOTIDE SEQUENCE [LARGE SCALE GENOMIC DNA]</scope>
    <source>
        <strain evidence="2 3">NK6</strain>
    </source>
</reference>
<sequence>MGAMLSLQTPMSSRRRPGPIATRFGLAKIRGDELRAATSPGGMGPGLRRDDTVGVDAAGPPRTAPHTIPSATTM</sequence>
<feature type="region of interest" description="Disordered" evidence="1">
    <location>
        <begin position="1"/>
        <end position="20"/>
    </location>
</feature>
<evidence type="ECO:0000313" key="2">
    <source>
        <dbReference type="EMBL" id="BAR57492.1"/>
    </source>
</evidence>
<gene>
    <name evidence="2" type="ORF">NK6_4324</name>
</gene>
<dbReference type="AlphaFoldDB" id="A0A0E4BQA3"/>
<organism evidence="2 3">
    <name type="scientific">Bradyrhizobium diazoefficiens</name>
    <dbReference type="NCBI Taxonomy" id="1355477"/>
    <lineage>
        <taxon>Bacteria</taxon>
        <taxon>Pseudomonadati</taxon>
        <taxon>Pseudomonadota</taxon>
        <taxon>Alphaproteobacteria</taxon>
        <taxon>Hyphomicrobiales</taxon>
        <taxon>Nitrobacteraceae</taxon>
        <taxon>Bradyrhizobium</taxon>
    </lineage>
</organism>
<accession>A0A0E4BQA3</accession>